<dbReference type="Pfam" id="PF04122">
    <property type="entry name" value="CW_binding_2"/>
    <property type="match status" value="3"/>
</dbReference>
<proteinExistence type="predicted"/>
<keyword evidence="1" id="KW-0732">Signal</keyword>
<dbReference type="RefSeq" id="WP_039688224.1">
    <property type="nucleotide sequence ID" value="NZ_CP009302.1"/>
</dbReference>
<evidence type="ECO:0000256" key="1">
    <source>
        <dbReference type="SAM" id="SignalP"/>
    </source>
</evidence>
<keyword evidence="3" id="KW-1185">Reference proteome</keyword>
<dbReference type="Proteomes" id="UP000031121">
    <property type="component" value="Chromosome"/>
</dbReference>
<dbReference type="InterPro" id="IPR037250">
    <property type="entry name" value="NEAT_dom_sf"/>
</dbReference>
<dbReference type="EMBL" id="CP009302">
    <property type="protein sequence ID" value="AJC11581.1"/>
    <property type="molecule type" value="Genomic_DNA"/>
</dbReference>
<accession>A0A0A8B2A2</accession>
<dbReference type="PROSITE" id="PS51257">
    <property type="entry name" value="PROKAR_LIPOPROTEIN"/>
    <property type="match status" value="1"/>
</dbReference>
<evidence type="ECO:0000313" key="2">
    <source>
        <dbReference type="EMBL" id="AJC11581.1"/>
    </source>
</evidence>
<gene>
    <name evidence="2" type="ORF">JI75_01640</name>
</gene>
<organism evidence="2 3">
    <name type="scientific">Berryella intestinalis</name>
    <dbReference type="NCBI Taxonomy" id="1531429"/>
    <lineage>
        <taxon>Bacteria</taxon>
        <taxon>Bacillati</taxon>
        <taxon>Actinomycetota</taxon>
        <taxon>Coriobacteriia</taxon>
        <taxon>Eggerthellales</taxon>
        <taxon>Eggerthellaceae</taxon>
        <taxon>Berryella</taxon>
    </lineage>
</organism>
<dbReference type="Gene3D" id="1.20.1270.90">
    <property type="entry name" value="AF1782-like"/>
    <property type="match status" value="1"/>
</dbReference>
<dbReference type="Gene3D" id="2.60.40.1850">
    <property type="match status" value="1"/>
</dbReference>
<name>A0A0A8B2A2_9ACTN</name>
<dbReference type="HOGENOM" id="CLU_249131_0_0_11"/>
<dbReference type="OrthoDB" id="5116373at2"/>
<sequence length="1491" mass="152953">MQRSNGFASGEGAVGRSLPRLGFASVSSAVGAACAVALALACSAPLSALAVESASPEPIWAVGFGSGGTNSVDTQTLSTVDSVNDAFQLADGGIVAAGLFDAKGVDGASGVKGGNDAALILLGADHKIKSQTLVGGSGNDSFNAVVPVSTGGYVAVGMTASSDGDLEGHAKSGKADFDGLLCKFDANGSLVKTVDFGGSGKEAFRDVIETPDGGFVAVGYTGSTDRDLSGVKSTDDRDSLVVKFNADLEVEWKKTVGGSHNVDRTFEDFVSVVLAPDGLVVAGYSDADDGDLSGLGKGKRDAVVAKFSHDGARQWLKTYGGTLADEFASISSDSAAGDSAHGYVLAGRTKSCDGDFQGSSETGKDKAFVMRIDASGEKVFSTVLSADEGSAAESVRATPKGYVVAGEFKGSTGDFSRVVSSGGQDVYTASLALDGTVQKIAAFGGDADDSARGIAAGTKGTHLLFGHFKSSNFEGVALDGKAQGFIAGLSDDDVLHQAQASYTIPVQAYHLTLDRESMMHNLLFNTAYVEKVGNAYKVAVYFVNADVAGNRVYAGSLGSSLYDRNGDGVLVAADSDTYDSKTQVKTVTMTLTEDQLRTPLKFNMQGMMGGGIRLKFDYDSMTEGVEPTFPEVEATASDYPASLKVVVGGAGSDVPSDMDVLANGNIMTVGSTTSKEGDFASDRADVKQSGFIAEYNSEGELMYSKTLSSASRASVLSVDGADDGSYFVSGYYQDPDNTPPANDFSSLAPGNSYGGRNAFAAKYDAGRNLVWMRGLQGSGTMQYQQVKATNDGGCIALATVMLGSGGAYEGSFKDDLKGVVNIAVVKYDAQGTEQWHTIVGGAGVNDAGSGLCCLADGTYLVVGQHSASDGDFAGKEFFGGTFDLFSARLSAEGKVTSVTTYGGSKDDSFSAAIPTSDGGFAFVGSTKSKDGMFSLKDNEYENSFVAKCAPTGAVEWVSTLKSSAANGASALVETAAGYTVVGTSSGSDFDFANKARGADDAFVAEFTKEGARTSLRNLGGSKSDDACQVKQLNERQLVILASSNSTDGDLKNIARGSNDGLLVFTLDRTPLVEAIGKAEAARKGAVVSVDGNGLEPGAVWVMQGDVDRLDAVIAKAREVLGSDEATAESIGKTAEAVNGAVAAFDAAKRVVEKSPEGSEVWKRLAGDTALDTMASISREGWSDGCVPESVIVATMGGYWDALSSSALAGLDGAPILLTDGSELSDQTRTEIARLKPKKVYIVGGSAAVSESVRSSIEGMEGLAGRVERLAGPDAPATARAIAQEVSSRSKGSASASKTCVIATINGYYDALSVASFAYGQKAPVFLTDPSGTLSDSTLSQIASAGFDKAIIVGGTAAVSGSTESALALAMKVDANSAVKRLAGDDAWRTSQAIADFAVQNGMSADKMGVADGNGYWDALAGAALCGRNGAALVLVPHTGTTSEGDWFSYDPYCIDGFVRSNAPSIRSGYVFGGTAAVPAQTLDALNRAVGR</sequence>
<feature type="chain" id="PRO_5002047885" evidence="1">
    <location>
        <begin position="51"/>
        <end position="1491"/>
    </location>
</feature>
<feature type="signal peptide" evidence="1">
    <location>
        <begin position="1"/>
        <end position="50"/>
    </location>
</feature>
<reference evidence="2 3" key="2">
    <citation type="journal article" date="2015" name="Genome Announc.">
        <title>Complete Genome Sequence of Coriobacteriaceae Strain 68-1-3, a Novel Mucus-Degrading Isolate from the Swine Intestinal Tract.</title>
        <authorList>
            <person name="Looft T."/>
            <person name="Bayles D.O."/>
            <person name="Alt D.P."/>
            <person name="Stanton T.B."/>
        </authorList>
    </citation>
    <scope>NUCLEOTIDE SEQUENCE [LARGE SCALE GENOMIC DNA]</scope>
    <source>
        <strain evidence="2 3">68-1-3</strain>
    </source>
</reference>
<protein>
    <submittedName>
        <fullName evidence="2">Uncharacterized protein</fullName>
    </submittedName>
</protein>
<dbReference type="PANTHER" id="PTHR42754">
    <property type="entry name" value="ENDOGLUCANASE"/>
    <property type="match status" value="1"/>
</dbReference>
<evidence type="ECO:0000313" key="3">
    <source>
        <dbReference type="Proteomes" id="UP000031121"/>
    </source>
</evidence>
<dbReference type="PANTHER" id="PTHR42754:SF1">
    <property type="entry name" value="LIPOPROTEIN"/>
    <property type="match status" value="1"/>
</dbReference>
<dbReference type="Gene3D" id="3.40.50.12090">
    <property type="match status" value="2"/>
</dbReference>
<dbReference type="InterPro" id="IPR007253">
    <property type="entry name" value="Cell_wall-bd_2"/>
</dbReference>
<dbReference type="KEGG" id="cbac:JI75_01640"/>
<reference evidence="3" key="1">
    <citation type="submission" date="2014-08" db="EMBL/GenBank/DDBJ databases">
        <title>Coriobacteriaceae sp. complete genome.</title>
        <authorList>
            <person name="Looft T."/>
            <person name="Bayles D.O."/>
            <person name="Stanton T.B."/>
        </authorList>
    </citation>
    <scope>NUCLEOTIDE SEQUENCE [LARGE SCALE GENOMIC DNA]</scope>
    <source>
        <strain evidence="3">68-1-3</strain>
    </source>
</reference>